<dbReference type="RefSeq" id="WP_121196513.1">
    <property type="nucleotide sequence ID" value="NZ_RBKU01000001.1"/>
</dbReference>
<evidence type="ECO:0000313" key="2">
    <source>
        <dbReference type="EMBL" id="RKR80692.1"/>
    </source>
</evidence>
<sequence length="150" mass="16871">MLNSISWGTFFTWVALATVVYYVAIGLLFYRTEIRGLLSGNVNNLMVKRQNQPGAGIAATNEKSQQPGAEDRGEARQLENILNEVRYEIIPKAGEHPTKAKLAIVFQHYFQTLKGNYSETFRISVIQLMAGEAVAQCGISFEEEELNQLW</sequence>
<dbReference type="OrthoDB" id="800022at2"/>
<name>A0A495IVU8_9SPHI</name>
<reference evidence="2 3" key="1">
    <citation type="submission" date="2018-10" db="EMBL/GenBank/DDBJ databases">
        <title>Genomic Encyclopedia of Archaeal and Bacterial Type Strains, Phase II (KMG-II): from individual species to whole genera.</title>
        <authorList>
            <person name="Goeker M."/>
        </authorList>
    </citation>
    <scope>NUCLEOTIDE SEQUENCE [LARGE SCALE GENOMIC DNA]</scope>
    <source>
        <strain evidence="2 3">DSM 18602</strain>
    </source>
</reference>
<gene>
    <name evidence="2" type="ORF">BDD43_0824</name>
</gene>
<keyword evidence="3" id="KW-1185">Reference proteome</keyword>
<comment type="caution">
    <text evidence="2">The sequence shown here is derived from an EMBL/GenBank/DDBJ whole genome shotgun (WGS) entry which is preliminary data.</text>
</comment>
<protein>
    <submittedName>
        <fullName evidence="2">Uncharacterized protein</fullName>
    </submittedName>
</protein>
<accession>A0A495IVU8</accession>
<organism evidence="2 3">
    <name type="scientific">Mucilaginibacter gracilis</name>
    <dbReference type="NCBI Taxonomy" id="423350"/>
    <lineage>
        <taxon>Bacteria</taxon>
        <taxon>Pseudomonadati</taxon>
        <taxon>Bacteroidota</taxon>
        <taxon>Sphingobacteriia</taxon>
        <taxon>Sphingobacteriales</taxon>
        <taxon>Sphingobacteriaceae</taxon>
        <taxon>Mucilaginibacter</taxon>
    </lineage>
</organism>
<evidence type="ECO:0000313" key="3">
    <source>
        <dbReference type="Proteomes" id="UP000268007"/>
    </source>
</evidence>
<evidence type="ECO:0000256" key="1">
    <source>
        <dbReference type="SAM" id="Phobius"/>
    </source>
</evidence>
<feature type="transmembrane region" description="Helical" evidence="1">
    <location>
        <begin position="6"/>
        <end position="30"/>
    </location>
</feature>
<keyword evidence="1" id="KW-1133">Transmembrane helix</keyword>
<dbReference type="EMBL" id="RBKU01000001">
    <property type="protein sequence ID" value="RKR80692.1"/>
    <property type="molecule type" value="Genomic_DNA"/>
</dbReference>
<proteinExistence type="predicted"/>
<keyword evidence="1" id="KW-0472">Membrane</keyword>
<dbReference type="Proteomes" id="UP000268007">
    <property type="component" value="Unassembled WGS sequence"/>
</dbReference>
<keyword evidence="1" id="KW-0812">Transmembrane</keyword>
<dbReference type="AlphaFoldDB" id="A0A495IVU8"/>